<proteinExistence type="predicted"/>
<dbReference type="EMBL" id="CP066690">
    <property type="protein sequence ID" value="QQG44995.1"/>
    <property type="molecule type" value="Genomic_DNA"/>
</dbReference>
<accession>A0A7T5UQE0</accession>
<evidence type="ECO:0000313" key="1">
    <source>
        <dbReference type="EMBL" id="QQG44995.1"/>
    </source>
</evidence>
<organism evidence="1 2">
    <name type="scientific">Candidatus Sungiibacteriota bacterium</name>
    <dbReference type="NCBI Taxonomy" id="2750080"/>
    <lineage>
        <taxon>Bacteria</taxon>
        <taxon>Candidatus Sungiibacteriota</taxon>
    </lineage>
</organism>
<keyword evidence="1" id="KW-0687">Ribonucleoprotein</keyword>
<reference evidence="1 2" key="1">
    <citation type="submission" date="2020-07" db="EMBL/GenBank/DDBJ databases">
        <title>Huge and variable diversity of episymbiotic CPR bacteria and DPANN archaea in groundwater ecosystems.</title>
        <authorList>
            <person name="He C.Y."/>
            <person name="Keren R."/>
            <person name="Whittaker M."/>
            <person name="Farag I.F."/>
            <person name="Doudna J."/>
            <person name="Cate J.H.D."/>
            <person name="Banfield J.F."/>
        </authorList>
    </citation>
    <scope>NUCLEOTIDE SEQUENCE [LARGE SCALE GENOMIC DNA]</scope>
    <source>
        <strain evidence="1">NC_groundwater_541_Ag_S-0.1um_46_50</strain>
    </source>
</reference>
<evidence type="ECO:0000313" key="2">
    <source>
        <dbReference type="Proteomes" id="UP000595618"/>
    </source>
</evidence>
<dbReference type="AlphaFoldDB" id="A0A7T5UQE0"/>
<gene>
    <name evidence="1" type="ORF">HYW89_03245</name>
</gene>
<dbReference type="Proteomes" id="UP000595618">
    <property type="component" value="Chromosome"/>
</dbReference>
<dbReference type="GO" id="GO:0005840">
    <property type="term" value="C:ribosome"/>
    <property type="evidence" value="ECO:0007669"/>
    <property type="project" value="UniProtKB-KW"/>
</dbReference>
<protein>
    <submittedName>
        <fullName evidence="1">30S ribosomal protein S21</fullName>
    </submittedName>
</protein>
<keyword evidence="1" id="KW-0689">Ribosomal protein</keyword>
<sequence>MVEVRKREHETTGAMLRRFTRRVQRSGVLINARKTRFYVPKPKRRFIRERALRRIQTAKERERLEKLGKLKEGER</sequence>
<name>A0A7T5UQE0_9BACT</name>